<feature type="compositionally biased region" description="Polar residues" evidence="1">
    <location>
        <begin position="196"/>
        <end position="213"/>
    </location>
</feature>
<comment type="caution">
    <text evidence="2">The sequence shown here is derived from an EMBL/GenBank/DDBJ whole genome shotgun (WGS) entry which is preliminary data.</text>
</comment>
<evidence type="ECO:0000256" key="1">
    <source>
        <dbReference type="SAM" id="MobiDB-lite"/>
    </source>
</evidence>
<accession>A0A9W8WBI8</accession>
<reference evidence="2" key="1">
    <citation type="submission" date="2022-10" db="EMBL/GenBank/DDBJ databases">
        <title>Tapping the CABI collections for fungal endophytes: first genome assemblies for Collariella, Neodidymelliopsis, Ascochyta clinopodiicola, Didymella pomorum, Didymosphaeria variabile, Neocosmospora piperis and Neocucurbitaria cava.</title>
        <authorList>
            <person name="Hill R."/>
        </authorList>
    </citation>
    <scope>NUCLEOTIDE SEQUENCE</scope>
    <source>
        <strain evidence="2">IMI 366586</strain>
    </source>
</reference>
<proteinExistence type="predicted"/>
<feature type="compositionally biased region" description="Polar residues" evidence="1">
    <location>
        <begin position="149"/>
        <end position="159"/>
    </location>
</feature>
<name>A0A9W8WBI8_9HYPO</name>
<organism evidence="2 3">
    <name type="scientific">Fusarium piperis</name>
    <dbReference type="NCBI Taxonomy" id="1435070"/>
    <lineage>
        <taxon>Eukaryota</taxon>
        <taxon>Fungi</taxon>
        <taxon>Dikarya</taxon>
        <taxon>Ascomycota</taxon>
        <taxon>Pezizomycotina</taxon>
        <taxon>Sordariomycetes</taxon>
        <taxon>Hypocreomycetidae</taxon>
        <taxon>Hypocreales</taxon>
        <taxon>Nectriaceae</taxon>
        <taxon>Fusarium</taxon>
        <taxon>Fusarium solani species complex</taxon>
    </lineage>
</organism>
<feature type="region of interest" description="Disordered" evidence="1">
    <location>
        <begin position="141"/>
        <end position="260"/>
    </location>
</feature>
<protein>
    <submittedName>
        <fullName evidence="2">Uncharacterized protein</fullName>
    </submittedName>
</protein>
<feature type="compositionally biased region" description="Polar residues" evidence="1">
    <location>
        <begin position="236"/>
        <end position="247"/>
    </location>
</feature>
<sequence>MCQEHITIALCAPSKAPSLSFTCGKFHMVAEQRHICNRARGPCMCFFGTCGVIEKNVGVSGIDLSTVRKVRCAECTVREDNVGDRRTPKEIIESPLLQHIPIDPKDTFVTKKHTAMLHELWGNTSTCPYHVQPAMAIQSPVSTAKVETKQSNGRPTTPKTIEEPASKSPTMSHDTVDDGWSAPIASSSQRDKLSRKSSASPTGIASLDSTVGLKSSRWAPKASEQPVQRPAKQQPAPLQTQKRSSPPQVFVPGAGNASKVRDATKKMANVKGFLTGARVV</sequence>
<dbReference type="EMBL" id="JAPEUR010000136">
    <property type="protein sequence ID" value="KAJ4318714.1"/>
    <property type="molecule type" value="Genomic_DNA"/>
</dbReference>
<dbReference type="OrthoDB" id="5072071at2759"/>
<dbReference type="Proteomes" id="UP001140502">
    <property type="component" value="Unassembled WGS sequence"/>
</dbReference>
<evidence type="ECO:0000313" key="3">
    <source>
        <dbReference type="Proteomes" id="UP001140502"/>
    </source>
</evidence>
<gene>
    <name evidence="2" type="ORF">N0V84_006707</name>
</gene>
<evidence type="ECO:0000313" key="2">
    <source>
        <dbReference type="EMBL" id="KAJ4318714.1"/>
    </source>
</evidence>
<dbReference type="AlphaFoldDB" id="A0A9W8WBI8"/>
<keyword evidence="3" id="KW-1185">Reference proteome</keyword>